<dbReference type="GO" id="GO:0016592">
    <property type="term" value="C:mediator complex"/>
    <property type="evidence" value="ECO:0007669"/>
    <property type="project" value="InterPro"/>
</dbReference>
<comment type="subcellular location">
    <subcellularLocation>
        <location evidence="2">Nucleus</location>
    </subcellularLocation>
    <subcellularLocation>
        <location evidence="3">Peroxisome</location>
    </subcellularLocation>
</comment>
<evidence type="ECO:0000256" key="6">
    <source>
        <dbReference type="ARBA" id="ARBA00012083"/>
    </source>
</evidence>
<dbReference type="GO" id="GO:0006869">
    <property type="term" value="P:lipid transport"/>
    <property type="evidence" value="ECO:0007669"/>
    <property type="project" value="UniProtKB-KW"/>
</dbReference>
<comment type="catalytic activity">
    <reaction evidence="1">
        <text>alpha-D-glucose 6-phosphate = beta-D-glucose 6-phosphate</text>
        <dbReference type="Rhea" id="RHEA:16249"/>
        <dbReference type="ChEBI" id="CHEBI:58225"/>
        <dbReference type="ChEBI" id="CHEBI:58247"/>
        <dbReference type="EC" id="5.1.3.15"/>
    </reaction>
</comment>
<dbReference type="Gene3D" id="3.10.450.580">
    <property type="entry name" value="Mediator complex, subunit Med6"/>
    <property type="match status" value="1"/>
</dbReference>
<dbReference type="SUPFAM" id="SSF52096">
    <property type="entry name" value="ClpP/crotonase"/>
    <property type="match status" value="1"/>
</dbReference>
<dbReference type="InterPro" id="IPR016039">
    <property type="entry name" value="Thiolase-like"/>
</dbReference>
<gene>
    <name evidence="22" type="ORF">BZG36_04450</name>
</gene>
<feature type="region of interest" description="Disordered" evidence="19">
    <location>
        <begin position="1200"/>
        <end position="1270"/>
    </location>
</feature>
<dbReference type="PROSITE" id="PS00098">
    <property type="entry name" value="THIOLASE_1"/>
    <property type="match status" value="1"/>
</dbReference>
<evidence type="ECO:0000259" key="21">
    <source>
        <dbReference type="Pfam" id="PF22691"/>
    </source>
</evidence>
<evidence type="ECO:0000256" key="15">
    <source>
        <dbReference type="ARBA" id="ARBA00023163"/>
    </source>
</evidence>
<dbReference type="InterPro" id="IPR020613">
    <property type="entry name" value="Thiolase_CS"/>
</dbReference>
<evidence type="ECO:0000256" key="7">
    <source>
        <dbReference type="ARBA" id="ARBA00012352"/>
    </source>
</evidence>
<dbReference type="PANTHER" id="PTHR42870">
    <property type="entry name" value="ACETYL-COA C-ACETYLTRANSFERASE"/>
    <property type="match status" value="1"/>
</dbReference>
<dbReference type="GO" id="GO:0003712">
    <property type="term" value="F:transcription coregulator activity"/>
    <property type="evidence" value="ECO:0007669"/>
    <property type="project" value="InterPro"/>
</dbReference>
<feature type="region of interest" description="Disordered" evidence="19">
    <location>
        <begin position="1152"/>
        <end position="1180"/>
    </location>
</feature>
<dbReference type="Pfam" id="PF01263">
    <property type="entry name" value="Aldose_epim"/>
    <property type="match status" value="1"/>
</dbReference>
<evidence type="ECO:0000256" key="10">
    <source>
        <dbReference type="ARBA" id="ARBA00022679"/>
    </source>
</evidence>
<dbReference type="SUPFAM" id="SSF74650">
    <property type="entry name" value="Galactose mutarotase-like"/>
    <property type="match status" value="1"/>
</dbReference>
<comment type="similarity">
    <text evidence="4">Belongs to the glucose-6-phosphate 1-epimerase family.</text>
</comment>
<keyword evidence="15" id="KW-0804">Transcription</keyword>
<name>A0A261XVD8_9FUNG</name>
<comment type="similarity">
    <text evidence="5">Belongs to the Mediator complex subunit 6 family.</text>
</comment>
<dbReference type="Gene3D" id="2.70.98.10">
    <property type="match status" value="1"/>
</dbReference>
<dbReference type="Proteomes" id="UP000242875">
    <property type="component" value="Unassembled WGS sequence"/>
</dbReference>
<keyword evidence="11" id="KW-0805">Transcription regulation</keyword>
<dbReference type="InterPro" id="IPR008183">
    <property type="entry name" value="Aldose_1/G6P_1-epimerase"/>
</dbReference>
<dbReference type="InterPro" id="IPR038566">
    <property type="entry name" value="Mediator_Med6_sf"/>
</dbReference>
<dbReference type="GO" id="GO:0005777">
    <property type="term" value="C:peroxisome"/>
    <property type="evidence" value="ECO:0007669"/>
    <property type="project" value="UniProtKB-SubCell"/>
</dbReference>
<evidence type="ECO:0000256" key="4">
    <source>
        <dbReference type="ARBA" id="ARBA00005866"/>
    </source>
</evidence>
<dbReference type="InterPro" id="IPR055140">
    <property type="entry name" value="Thiolase_C_2"/>
</dbReference>
<evidence type="ECO:0000256" key="18">
    <source>
        <dbReference type="ARBA" id="ARBA00032316"/>
    </source>
</evidence>
<dbReference type="InterPro" id="IPR020616">
    <property type="entry name" value="Thiolase_N"/>
</dbReference>
<dbReference type="CDD" id="cd09020">
    <property type="entry name" value="D-hex-6-P-epi_like"/>
    <property type="match status" value="1"/>
</dbReference>
<keyword evidence="10" id="KW-0808">Transferase</keyword>
<keyword evidence="16" id="KW-0539">Nucleus</keyword>
<dbReference type="InterPro" id="IPR011013">
    <property type="entry name" value="Gal_mutarotase_sf_dom"/>
</dbReference>
<dbReference type="Pfam" id="PF22691">
    <property type="entry name" value="Thiolase_C_1"/>
    <property type="match status" value="1"/>
</dbReference>
<evidence type="ECO:0000256" key="9">
    <source>
        <dbReference type="ARBA" id="ARBA00022448"/>
    </source>
</evidence>
<evidence type="ECO:0000259" key="20">
    <source>
        <dbReference type="Pfam" id="PF00108"/>
    </source>
</evidence>
<dbReference type="InterPro" id="IPR007018">
    <property type="entry name" value="Mediator_Med6"/>
</dbReference>
<sequence>MALVLPEHVRESILRSHCADPPPVSLYGSTAIMPAQLSESRPQVVTIEHPSGSSAEVYLYGATVTSWKVAGKERLFVSKQSKLDESKAIRGGVPIAFPIFGQKEGIELPQHGFARISKWEWLGVLTDSKDEVTVRFGLKDTQLTQAQRAAWPYSFRLTYTVTLTANALATALTVKNEGEDTFEINALFHTYYAVKHISEVKISNLKGYKYIDKVTKGNDVENRDQITISSEVDRVYQNVTENEIYLNTGDSIISVHKKNLKDTVVWNAWVDKAKGMADMADEEYNDYVCIEPGSVAEWVRVGVGMTKFLKPRGQVDYPEMGMEAATKALLDAGITYDAVQQAFVGFVYGDSTAGQRALYPLGMTQIPIVNVNNNCSTGSTALYQARTMVEAGVVDCAMALGFERMAPGSLSSVFSDRTNPLDHVMTIMNDEKGIQPKTSGAAQIFGNAGQAYCEKYGATAKHLGMIAEKNHRHSAKNPYSQFRDIYTLEQVMQSPKIFGPLTKLQCCPTSDGAACAIVASEKFVREHNLIDQAVEIVAQSMATDSPRMLSTDAIEWAGPDMTRRAAKEVYSKAGITAKDVQVIELHDCFSANELITYDALGLCEPGKAHELIDKGDVTYGGKYVVNPSGGLISKGHPLGATGLAQCAELCWQLRNQAGDRQVKNVKLALQHNVGLGGAVVVTLYKKANDKAVNATKALGYNPAVEARGISEQDVHKVASKQRKPPVLFNRTANTATLTLNRPHRGNALTGEMHDLLYTYLDKIASNPSIRVVILTGAGKFFCTGMDLSTTSDAPPHDKFVAGAALYERLATFPKPIIARINGPVLAGGTGLVFTTNIRIALKSAYFSLTEVKRGLIPAIISQYIVPEIGEFRAADYMLTGRRVSAEEAVPLFLTALVDSMEDLDRVTQQYVDYLLEAGPQAAAETKRLIKAVAKGGADQTQKQRVIKEVEGVFTNMLQSEEAAYGIGQFLQKKPADWDAYVKGKAIAKLQCFITKEHLPSAFMLRFYPAMHDNGQIWIHFGPFRSPQMVLDYFALSPFWDPECNNAVLRMQTQYNDLRSTEEALQKMTGVEFSVTHQEDPIYVIQKRYRNGPDPKDVEVLAIYYMITPNIYQAPNLYSIVANRLLTSLYHTNAAFRQTQALKEFHPASGYAWKAQRPKPTLSDTGNDSDKDESSEMVSRLSQKESLDFRIAMDRAIDATVQRMTAKRRRSSATPRGDIKGARTPVAASQGGSSGNATPLSKPTIASNKRRKAEDTIIGQDEPATKRKKGK</sequence>
<keyword evidence="13" id="KW-0446">Lipid-binding</keyword>
<dbReference type="OrthoDB" id="542135at2759"/>
<evidence type="ECO:0000256" key="8">
    <source>
        <dbReference type="ARBA" id="ARBA00020634"/>
    </source>
</evidence>
<keyword evidence="14" id="KW-0576">Peroxisome</keyword>
<evidence type="ECO:0000256" key="1">
    <source>
        <dbReference type="ARBA" id="ARBA00001096"/>
    </source>
</evidence>
<dbReference type="NCBIfam" id="NF006102">
    <property type="entry name" value="PRK08256.1"/>
    <property type="match status" value="1"/>
</dbReference>
<dbReference type="PROSITE" id="PS00737">
    <property type="entry name" value="THIOLASE_2"/>
    <property type="match status" value="1"/>
</dbReference>
<reference evidence="22 23" key="1">
    <citation type="journal article" date="2017" name="Mycologia">
        <title>Bifiguratus adelaidae, gen. et sp. nov., a new member of Mucoromycotina in endophytic and soil-dwelling habitats.</title>
        <authorList>
            <person name="Torres-Cruz T.J."/>
            <person name="Billingsley Tobias T.L."/>
            <person name="Almatruk M."/>
            <person name="Hesse C."/>
            <person name="Kuske C.R."/>
            <person name="Desiro A."/>
            <person name="Benucci G.M."/>
            <person name="Bonito G."/>
            <person name="Stajich J.E."/>
            <person name="Dunlap C."/>
            <person name="Arnold A.E."/>
            <person name="Porras-Alfaro A."/>
        </authorList>
    </citation>
    <scope>NUCLEOTIDE SEQUENCE [LARGE SCALE GENOMIC DNA]</scope>
    <source>
        <strain evidence="22 23">AZ0501</strain>
    </source>
</reference>
<evidence type="ECO:0000256" key="14">
    <source>
        <dbReference type="ARBA" id="ARBA00023140"/>
    </source>
</evidence>
<keyword evidence="23" id="KW-1185">Reference proteome</keyword>
<evidence type="ECO:0000256" key="11">
    <source>
        <dbReference type="ARBA" id="ARBA00023015"/>
    </source>
</evidence>
<dbReference type="FunFam" id="3.40.47.10:FF:000016">
    <property type="entry name" value="Non-specific lipid-transfer protein"/>
    <property type="match status" value="1"/>
</dbReference>
<accession>A0A261XVD8</accession>
<evidence type="ECO:0000256" key="19">
    <source>
        <dbReference type="SAM" id="MobiDB-lite"/>
    </source>
</evidence>
<dbReference type="GO" id="GO:0008289">
    <property type="term" value="F:lipid binding"/>
    <property type="evidence" value="ECO:0007669"/>
    <property type="project" value="UniProtKB-KW"/>
</dbReference>
<keyword evidence="12" id="KW-0445">Lipid transport</keyword>
<keyword evidence="9" id="KW-0813">Transport</keyword>
<dbReference type="GO" id="GO:0030246">
    <property type="term" value="F:carbohydrate binding"/>
    <property type="evidence" value="ECO:0007669"/>
    <property type="project" value="InterPro"/>
</dbReference>
<dbReference type="InterPro" id="IPR029045">
    <property type="entry name" value="ClpP/crotonase-like_dom_sf"/>
</dbReference>
<dbReference type="EC" id="2.3.1.176" evidence="7"/>
<dbReference type="EC" id="5.1.3.15" evidence="6"/>
<dbReference type="AlphaFoldDB" id="A0A261XVD8"/>
<evidence type="ECO:0000256" key="3">
    <source>
        <dbReference type="ARBA" id="ARBA00004275"/>
    </source>
</evidence>
<dbReference type="GO" id="GO:0016747">
    <property type="term" value="F:acyltransferase activity, transferring groups other than amino-acyl groups"/>
    <property type="evidence" value="ECO:0007669"/>
    <property type="project" value="InterPro"/>
</dbReference>
<evidence type="ECO:0000256" key="12">
    <source>
        <dbReference type="ARBA" id="ARBA00023055"/>
    </source>
</evidence>
<dbReference type="Gene3D" id="3.90.226.10">
    <property type="entry name" value="2-enoyl-CoA Hydratase, Chain A, domain 1"/>
    <property type="match status" value="1"/>
</dbReference>
<dbReference type="EMBL" id="MVBO01000164">
    <property type="protein sequence ID" value="OZJ02313.1"/>
    <property type="molecule type" value="Genomic_DNA"/>
</dbReference>
<feature type="domain" description="Thiolase N-terminal" evidence="20">
    <location>
        <begin position="302"/>
        <end position="521"/>
    </location>
</feature>
<organism evidence="22 23">
    <name type="scientific">Bifiguratus adelaidae</name>
    <dbReference type="NCBI Taxonomy" id="1938954"/>
    <lineage>
        <taxon>Eukaryota</taxon>
        <taxon>Fungi</taxon>
        <taxon>Fungi incertae sedis</taxon>
        <taxon>Mucoromycota</taxon>
        <taxon>Mucoromycotina</taxon>
        <taxon>Endogonomycetes</taxon>
        <taxon>Endogonales</taxon>
        <taxon>Endogonales incertae sedis</taxon>
        <taxon>Bifiguratus</taxon>
    </lineage>
</organism>
<evidence type="ECO:0000256" key="13">
    <source>
        <dbReference type="ARBA" id="ARBA00023121"/>
    </source>
</evidence>
<evidence type="ECO:0000313" key="22">
    <source>
        <dbReference type="EMBL" id="OZJ02313.1"/>
    </source>
</evidence>
<evidence type="ECO:0000256" key="17">
    <source>
        <dbReference type="ARBA" id="ARBA00031259"/>
    </source>
</evidence>
<dbReference type="InterPro" id="IPR001753">
    <property type="entry name" value="Enoyl-CoA_hydra/iso"/>
</dbReference>
<dbReference type="GO" id="GO:0006357">
    <property type="term" value="P:regulation of transcription by RNA polymerase II"/>
    <property type="evidence" value="ECO:0007669"/>
    <property type="project" value="InterPro"/>
</dbReference>
<dbReference type="Pfam" id="PF00108">
    <property type="entry name" value="Thiolase_N"/>
    <property type="match status" value="1"/>
</dbReference>
<dbReference type="Pfam" id="PF04934">
    <property type="entry name" value="Med6"/>
    <property type="match status" value="1"/>
</dbReference>
<protein>
    <recommendedName>
        <fullName evidence="8">Mediator of RNA polymerase II transcription subunit 6</fullName>
        <ecNumber evidence="7">2.3.1.176</ecNumber>
        <ecNumber evidence="6">5.1.3.15</ecNumber>
    </recommendedName>
    <alternativeName>
        <fullName evidence="17">Mediator complex subunit 6</fullName>
    </alternativeName>
    <alternativeName>
        <fullName evidence="18">Propanoyl-CoA C-acyltransferase</fullName>
    </alternativeName>
</protein>
<dbReference type="InterPro" id="IPR020615">
    <property type="entry name" value="Thiolase_acyl_enz_int_AS"/>
</dbReference>
<evidence type="ECO:0000256" key="5">
    <source>
        <dbReference type="ARBA" id="ARBA00007526"/>
    </source>
</evidence>
<dbReference type="Gene3D" id="3.40.47.10">
    <property type="match status" value="1"/>
</dbReference>
<dbReference type="GO" id="GO:0047938">
    <property type="term" value="F:glucose-6-phosphate 1-epimerase activity"/>
    <property type="evidence" value="ECO:0007669"/>
    <property type="project" value="UniProtKB-EC"/>
</dbReference>
<evidence type="ECO:0000256" key="2">
    <source>
        <dbReference type="ARBA" id="ARBA00004123"/>
    </source>
</evidence>
<evidence type="ECO:0000313" key="23">
    <source>
        <dbReference type="Proteomes" id="UP000242875"/>
    </source>
</evidence>
<evidence type="ECO:0000256" key="16">
    <source>
        <dbReference type="ARBA" id="ARBA00023242"/>
    </source>
</evidence>
<dbReference type="CDD" id="cd00829">
    <property type="entry name" value="SCP-x_thiolase"/>
    <property type="match status" value="1"/>
</dbReference>
<comment type="caution">
    <text evidence="22">The sequence shown here is derived from an EMBL/GenBank/DDBJ whole genome shotgun (WGS) entry which is preliminary data.</text>
</comment>
<feature type="domain" description="Thiolase C-terminal" evidence="21">
    <location>
        <begin position="560"/>
        <end position="675"/>
    </location>
</feature>
<dbReference type="InterPro" id="IPR014718">
    <property type="entry name" value="GH-type_carb-bd"/>
</dbReference>
<feature type="compositionally biased region" description="Polar residues" evidence="19">
    <location>
        <begin position="1234"/>
        <end position="1246"/>
    </location>
</feature>
<dbReference type="GO" id="GO:0005975">
    <property type="term" value="P:carbohydrate metabolic process"/>
    <property type="evidence" value="ECO:0007669"/>
    <property type="project" value="InterPro"/>
</dbReference>
<dbReference type="CDD" id="cd06558">
    <property type="entry name" value="crotonase-like"/>
    <property type="match status" value="1"/>
</dbReference>
<dbReference type="InterPro" id="IPR025532">
    <property type="entry name" value="G6P_1-epimerase"/>
</dbReference>
<dbReference type="SUPFAM" id="SSF53901">
    <property type="entry name" value="Thiolase-like"/>
    <property type="match status" value="2"/>
</dbReference>
<proteinExistence type="inferred from homology"/>
<dbReference type="PANTHER" id="PTHR42870:SF1">
    <property type="entry name" value="NON-SPECIFIC LIPID-TRANSFER PROTEIN-LIKE 2"/>
    <property type="match status" value="1"/>
</dbReference>
<dbReference type="Pfam" id="PF00378">
    <property type="entry name" value="ECH_1"/>
    <property type="match status" value="1"/>
</dbReference>